<evidence type="ECO:0000313" key="2">
    <source>
        <dbReference type="Proteomes" id="UP000239759"/>
    </source>
</evidence>
<protein>
    <submittedName>
        <fullName evidence="1">Uncharacterized protein</fullName>
    </submittedName>
</protein>
<dbReference type="EMBL" id="PRKQ01000012">
    <property type="protein sequence ID" value="PPB02436.1"/>
    <property type="molecule type" value="Genomic_DNA"/>
</dbReference>
<accession>A0AAP8U593</accession>
<organism evidence="1 2">
    <name type="scientific">Brevibacillus laterosporus</name>
    <name type="common">Bacillus laterosporus</name>
    <dbReference type="NCBI Taxonomy" id="1465"/>
    <lineage>
        <taxon>Bacteria</taxon>
        <taxon>Bacillati</taxon>
        <taxon>Bacillota</taxon>
        <taxon>Bacilli</taxon>
        <taxon>Bacillales</taxon>
        <taxon>Paenibacillaceae</taxon>
        <taxon>Brevibacillus</taxon>
    </lineage>
</organism>
<name>A0AAP8U593_BRELA</name>
<dbReference type="Proteomes" id="UP000239759">
    <property type="component" value="Unassembled WGS sequence"/>
</dbReference>
<evidence type="ECO:0000313" key="1">
    <source>
        <dbReference type="EMBL" id="PPB02436.1"/>
    </source>
</evidence>
<gene>
    <name evidence="1" type="ORF">C4A77_11965</name>
</gene>
<sequence>MSNRVKFLSTISEHGFDINKPFDIRCSGNENGVTLSILIQGDEKNHWNSDIRLAAIKQLIWELDIKSECNADYNIFQKYMLTILDSIGNVISWATPYDEERNIEKVKRFIEDSLVTKIVEDATQEGLIDQYDDDDIDFSL</sequence>
<dbReference type="AlphaFoldDB" id="A0AAP8U593"/>
<proteinExistence type="predicted"/>
<comment type="caution">
    <text evidence="1">The sequence shown here is derived from an EMBL/GenBank/DDBJ whole genome shotgun (WGS) entry which is preliminary data.</text>
</comment>
<dbReference type="RefSeq" id="WP_018673664.1">
    <property type="nucleotide sequence ID" value="NZ_JARMFH010000019.1"/>
</dbReference>
<reference evidence="1 2" key="1">
    <citation type="submission" date="2018-02" db="EMBL/GenBank/DDBJ databases">
        <title>Comparative analysis of genomes of three Brevibacillus laterosporus strains producers of potent antimicrobials isolated from silage.</title>
        <authorList>
            <person name="Kojic M."/>
            <person name="Miljkovic M."/>
            <person name="Studholme D."/>
            <person name="Filipic B."/>
        </authorList>
    </citation>
    <scope>NUCLEOTIDE SEQUENCE [LARGE SCALE GENOMIC DNA]</scope>
    <source>
        <strain evidence="1 2">BGSP11</strain>
    </source>
</reference>
<dbReference type="GeneID" id="61079161"/>